<dbReference type="GO" id="GO:0016747">
    <property type="term" value="F:acyltransferase activity, transferring groups other than amino-acyl groups"/>
    <property type="evidence" value="ECO:0007669"/>
    <property type="project" value="InterPro"/>
</dbReference>
<organism evidence="3 4">
    <name type="scientific">Mycena citricolor</name>
    <dbReference type="NCBI Taxonomy" id="2018698"/>
    <lineage>
        <taxon>Eukaryota</taxon>
        <taxon>Fungi</taxon>
        <taxon>Dikarya</taxon>
        <taxon>Basidiomycota</taxon>
        <taxon>Agaricomycotina</taxon>
        <taxon>Agaricomycetes</taxon>
        <taxon>Agaricomycetidae</taxon>
        <taxon>Agaricales</taxon>
        <taxon>Marasmiineae</taxon>
        <taxon>Mycenaceae</taxon>
        <taxon>Mycena</taxon>
    </lineage>
</organism>
<proteinExistence type="predicted"/>
<dbReference type="InterPro" id="IPR000182">
    <property type="entry name" value="GNAT_dom"/>
</dbReference>
<keyword evidence="1" id="KW-0472">Membrane</keyword>
<accession>A0AAD2HV75</accession>
<feature type="transmembrane region" description="Helical" evidence="1">
    <location>
        <begin position="376"/>
        <end position="395"/>
    </location>
</feature>
<evidence type="ECO:0000313" key="4">
    <source>
        <dbReference type="Proteomes" id="UP001295794"/>
    </source>
</evidence>
<reference evidence="3" key="1">
    <citation type="submission" date="2023-11" db="EMBL/GenBank/DDBJ databases">
        <authorList>
            <person name="De Vega J J."/>
            <person name="De Vega J J."/>
        </authorList>
    </citation>
    <scope>NUCLEOTIDE SEQUENCE</scope>
</reference>
<dbReference type="PROSITE" id="PS51186">
    <property type="entry name" value="GNAT"/>
    <property type="match status" value="1"/>
</dbReference>
<feature type="domain" description="N-acetyltransferase" evidence="2">
    <location>
        <begin position="181"/>
        <end position="338"/>
    </location>
</feature>
<dbReference type="Proteomes" id="UP001295794">
    <property type="component" value="Unassembled WGS sequence"/>
</dbReference>
<keyword evidence="1" id="KW-1133">Transmembrane helix</keyword>
<dbReference type="SUPFAM" id="SSF55729">
    <property type="entry name" value="Acyl-CoA N-acyltransferases (Nat)"/>
    <property type="match status" value="1"/>
</dbReference>
<gene>
    <name evidence="3" type="ORF">MYCIT1_LOCUS32938</name>
</gene>
<dbReference type="Pfam" id="PF00583">
    <property type="entry name" value="Acetyltransf_1"/>
    <property type="match status" value="1"/>
</dbReference>
<evidence type="ECO:0000313" key="3">
    <source>
        <dbReference type="EMBL" id="CAK5281719.1"/>
    </source>
</evidence>
<dbReference type="EMBL" id="CAVNYO010000444">
    <property type="protein sequence ID" value="CAK5281719.1"/>
    <property type="molecule type" value="Genomic_DNA"/>
</dbReference>
<sequence length="490" mass="54995">MPGALTTISTSTYTQASLIPLPVWDALCASPQKANTILPVAIKQVAREQNQGPSRRLPDQCWIVVRTNDTIDFVLSVTEGEIGAYPVFVFTAVPTHLLSPEFMYPRLLPLARALFAAVPSTRVYSFFAQDAIARMLSSLWTQITQIGAYQESYYHAKLSFCTRSSFVDGHTTLSSTPNLQFRLRPARANDLTQVAVLCEAFAAGSEPFLLTPEAALLEATTLIQNEQIWVHTIRDRSTNEQGIASLVAFTRNSHACATITKVFTNSRWRRNGCAERLVRHVVKDLLKTKDSVALYVAHDNPAANSVYHRVGFMGLAQGAQPVEGVDSWIEIGMDRSRVVLGHCQYRTVTRSFTNTSSATMAKFPPLTIFDYLHRTVVYSLVGIAGWSVFVGVAGHSGRREARLARAQEVLHWYSMSGVSLPLKQHRFHSGELSNSARRKRRRWLVRRRMPFLPKEFDSEHEQQTVLPQSSVSFNLLFMYSLSARPKKWCK</sequence>
<dbReference type="AlphaFoldDB" id="A0AAD2HV75"/>
<dbReference type="InterPro" id="IPR016181">
    <property type="entry name" value="Acyl_CoA_acyltransferase"/>
</dbReference>
<protein>
    <recommendedName>
        <fullName evidence="2">N-acetyltransferase domain-containing protein</fullName>
    </recommendedName>
</protein>
<name>A0AAD2HV75_9AGAR</name>
<evidence type="ECO:0000256" key="1">
    <source>
        <dbReference type="SAM" id="Phobius"/>
    </source>
</evidence>
<comment type="caution">
    <text evidence="3">The sequence shown here is derived from an EMBL/GenBank/DDBJ whole genome shotgun (WGS) entry which is preliminary data.</text>
</comment>
<evidence type="ECO:0000259" key="2">
    <source>
        <dbReference type="PROSITE" id="PS51186"/>
    </source>
</evidence>
<dbReference type="Gene3D" id="3.40.630.30">
    <property type="match status" value="1"/>
</dbReference>
<keyword evidence="1" id="KW-0812">Transmembrane</keyword>
<keyword evidence="4" id="KW-1185">Reference proteome</keyword>